<dbReference type="InterPro" id="IPR036291">
    <property type="entry name" value="NAD(P)-bd_dom_sf"/>
</dbReference>
<evidence type="ECO:0008006" key="2">
    <source>
        <dbReference type="Google" id="ProtNLM"/>
    </source>
</evidence>
<name>B8X449_9STIC</name>
<organism evidence="1">
    <name type="scientific">Kahliella matisi</name>
    <dbReference type="NCBI Taxonomy" id="479472"/>
    <lineage>
        <taxon>Eukaryota</taxon>
        <taxon>Sar</taxon>
        <taxon>Alveolata</taxon>
        <taxon>Ciliophora</taxon>
        <taxon>Intramacronucleata</taxon>
        <taxon>Spirotrichea</taxon>
        <taxon>Stichotrichia</taxon>
        <taxon>Stichotrichida</taxon>
        <taxon>Kahliellidae</taxon>
        <taxon>Kahliella</taxon>
    </lineage>
</organism>
<dbReference type="SUPFAM" id="SSF51735">
    <property type="entry name" value="NAD(P)-binding Rossmann-fold domains"/>
    <property type="match status" value="1"/>
</dbReference>
<reference evidence="1" key="1">
    <citation type="journal article" date="2014" name="Eur. J. Protist.">
        <title>Telomere repeats and macronuclear DNA organization in the soil ciliate Kahliella matisi (Ciliophora, Hypotricha).</title>
        <authorList>
            <person name="Spakova T."/>
            <person name="Pristas P."/>
            <person name="Javorsky P."/>
        </authorList>
    </citation>
    <scope>NUCLEOTIDE SEQUENCE</scope>
    <source>
        <strain evidence="1">TT2005</strain>
    </source>
</reference>
<accession>B8X449</accession>
<dbReference type="EMBL" id="FJ156073">
    <property type="protein sequence ID" value="ACK37612.1"/>
    <property type="molecule type" value="Genomic_DNA"/>
</dbReference>
<evidence type="ECO:0000313" key="1">
    <source>
        <dbReference type="EMBL" id="ACK37612.1"/>
    </source>
</evidence>
<dbReference type="AlphaFoldDB" id="B8X449"/>
<protein>
    <recommendedName>
        <fullName evidence="2">NmrA-like domain-containing protein</fullName>
    </recommendedName>
</protein>
<sequence>MELVVVNGANAISRGVLSKLAGKQYSKIKLLDFRPYRKSVYDFQRALPQGVELEKHQVQTMANLDIALEGAQDVVYFTHDYFASSADKNNFIIATSKLAKKHGVDKLVAVCPIEHELFWSEDKQTPLEVRDEAQQKALQSNERMTILNTNLVFGRNSYLIHYMTQCAMAGKINKAIGGSSNFQYKPVSSTDLTNAVSTALSKTDDVKGKKFSVNGIQSATLKDILHLVERSVGKTEGSTKLSGSFLGLGLSDYVEEFFTGITHDKNMARMAEFLDANQPNLGEGDFHQQFSLQYEKNLNEYYSKTKFREEDLVFPIFTNYKMVSLD</sequence>
<dbReference type="Gene3D" id="3.40.50.720">
    <property type="entry name" value="NAD(P)-binding Rossmann-like Domain"/>
    <property type="match status" value="1"/>
</dbReference>
<proteinExistence type="predicted"/>